<dbReference type="Proteomes" id="UP000464658">
    <property type="component" value="Chromosome"/>
</dbReference>
<evidence type="ECO:0000256" key="4">
    <source>
        <dbReference type="RuleBase" id="RU003684"/>
    </source>
</evidence>
<protein>
    <recommendedName>
        <fullName evidence="7">Agmatinase</fullName>
    </recommendedName>
</protein>
<dbReference type="InterPro" id="IPR005925">
    <property type="entry name" value="Agmatinase-rel"/>
</dbReference>
<dbReference type="InterPro" id="IPR006035">
    <property type="entry name" value="Ureohydrolase"/>
</dbReference>
<dbReference type="Pfam" id="PF00491">
    <property type="entry name" value="Arginase"/>
    <property type="match status" value="1"/>
</dbReference>
<dbReference type="NCBIfam" id="TIGR01230">
    <property type="entry name" value="agmatinase"/>
    <property type="match status" value="1"/>
</dbReference>
<dbReference type="GO" id="GO:0046872">
    <property type="term" value="F:metal ion binding"/>
    <property type="evidence" value="ECO:0007669"/>
    <property type="project" value="UniProtKB-KW"/>
</dbReference>
<dbReference type="CDD" id="cd11593">
    <property type="entry name" value="Agmatinase-like_2"/>
    <property type="match status" value="1"/>
</dbReference>
<gene>
    <name evidence="5" type="ORF">BsIDN1_65660</name>
</gene>
<dbReference type="EMBL" id="AP021906">
    <property type="protein sequence ID" value="BBP92948.1"/>
    <property type="molecule type" value="Genomic_DNA"/>
</dbReference>
<reference evidence="5 6" key="1">
    <citation type="submission" date="2019-12" db="EMBL/GenBank/DDBJ databases">
        <title>Full genome sequence of a Bacillus safensis strain isolated from commercially available natto in Indonesia.</title>
        <authorList>
            <person name="Yoshida M."/>
            <person name="Uomi M."/>
            <person name="Waturangi D."/>
            <person name="Ekaputri J.J."/>
            <person name="Setiamarga D.H.E."/>
        </authorList>
    </citation>
    <scope>NUCLEOTIDE SEQUENCE [LARGE SCALE GENOMIC DNA]</scope>
    <source>
        <strain evidence="5 6">IDN1</strain>
    </source>
</reference>
<evidence type="ECO:0000256" key="3">
    <source>
        <dbReference type="ARBA" id="ARBA00022801"/>
    </source>
</evidence>
<dbReference type="Gene3D" id="3.40.800.10">
    <property type="entry name" value="Ureohydrolase domain"/>
    <property type="match status" value="1"/>
</dbReference>
<dbReference type="PROSITE" id="PS51409">
    <property type="entry name" value="ARGINASE_2"/>
    <property type="match status" value="1"/>
</dbReference>
<dbReference type="GO" id="GO:0008783">
    <property type="term" value="F:agmatinase activity"/>
    <property type="evidence" value="ECO:0007669"/>
    <property type="project" value="TreeGrafter"/>
</dbReference>
<dbReference type="InterPro" id="IPR020855">
    <property type="entry name" value="Ureohydrolase_Mn_BS"/>
</dbReference>
<dbReference type="GO" id="GO:0033389">
    <property type="term" value="P:putrescine biosynthetic process from arginine, via agmatine"/>
    <property type="evidence" value="ECO:0007669"/>
    <property type="project" value="TreeGrafter"/>
</dbReference>
<evidence type="ECO:0008006" key="7">
    <source>
        <dbReference type="Google" id="ProtNLM"/>
    </source>
</evidence>
<evidence type="ECO:0000313" key="6">
    <source>
        <dbReference type="Proteomes" id="UP000464658"/>
    </source>
</evidence>
<dbReference type="PROSITE" id="PS01053">
    <property type="entry name" value="ARGINASE_1"/>
    <property type="match status" value="1"/>
</dbReference>
<evidence type="ECO:0000256" key="1">
    <source>
        <dbReference type="ARBA" id="ARBA00009227"/>
    </source>
</evidence>
<dbReference type="InterPro" id="IPR023696">
    <property type="entry name" value="Ureohydrolase_dom_sf"/>
</dbReference>
<dbReference type="SUPFAM" id="SSF52768">
    <property type="entry name" value="Arginase/deacetylase"/>
    <property type="match status" value="1"/>
</dbReference>
<evidence type="ECO:0000313" key="5">
    <source>
        <dbReference type="EMBL" id="BBP92948.1"/>
    </source>
</evidence>
<dbReference type="PANTHER" id="PTHR11358">
    <property type="entry name" value="ARGINASE/AGMATINASE"/>
    <property type="match status" value="1"/>
</dbReference>
<dbReference type="PANTHER" id="PTHR11358:SF26">
    <property type="entry name" value="GUANIDINO ACID HYDROLASE, MITOCHONDRIAL"/>
    <property type="match status" value="1"/>
</dbReference>
<dbReference type="AlphaFoldDB" id="A0A5S9MIM2"/>
<sequence>MHKKSLDLIEEYVDSILEKGKFPLGMGGEHLVSWPVFRAMYKKYPDLAIIHMDAHTDLREEYEGEPLSHSTPIRKVAGLIGAENVFSFGIRSGMKEEFEWAKEAGMHISKFEVLEPLKQVLPKLKGRPVYVTIDIDVLDPAHAPGTGTVDAGGITSKELLASIHAIAGSDVKVVGADLVEVAPVYDHSDQTANTASKLLREMLLGFVK</sequence>
<comment type="similarity">
    <text evidence="1">Belongs to the arginase family. Agmatinase subfamily.</text>
</comment>
<keyword evidence="3 4" id="KW-0378">Hydrolase</keyword>
<keyword evidence="2" id="KW-0479">Metal-binding</keyword>
<proteinExistence type="inferred from homology"/>
<organism evidence="5 6">
    <name type="scientific">Bacillus safensis</name>
    <dbReference type="NCBI Taxonomy" id="561879"/>
    <lineage>
        <taxon>Bacteria</taxon>
        <taxon>Bacillati</taxon>
        <taxon>Bacillota</taxon>
        <taxon>Bacilli</taxon>
        <taxon>Bacillales</taxon>
        <taxon>Bacillaceae</taxon>
        <taxon>Bacillus</taxon>
    </lineage>
</organism>
<evidence type="ECO:0000256" key="2">
    <source>
        <dbReference type="ARBA" id="ARBA00022723"/>
    </source>
</evidence>
<accession>A0A5S9MIM2</accession>
<name>A0A5S9MIM2_BACIA</name>